<keyword evidence="1 9" id="KW-0723">Serine/threonine-protein kinase</keyword>
<reference evidence="9 10" key="1">
    <citation type="submission" date="2019-03" db="EMBL/GenBank/DDBJ databases">
        <title>Genomic Encyclopedia of Type Strains, Phase IV (KMG-IV): sequencing the most valuable type-strain genomes for metagenomic binning, comparative biology and taxonomic classification.</title>
        <authorList>
            <person name="Goeker M."/>
        </authorList>
    </citation>
    <scope>NUCLEOTIDE SEQUENCE [LARGE SCALE GENOMIC DNA]</scope>
    <source>
        <strain evidence="9 10">DSM 104836</strain>
    </source>
</reference>
<evidence type="ECO:0000259" key="8">
    <source>
        <dbReference type="PROSITE" id="PS51746"/>
    </source>
</evidence>
<keyword evidence="6" id="KW-0812">Transmembrane</keyword>
<evidence type="ECO:0000256" key="5">
    <source>
        <dbReference type="ARBA" id="ARBA00022840"/>
    </source>
</evidence>
<dbReference type="AlphaFoldDB" id="A0A4V2ULT6"/>
<dbReference type="OrthoDB" id="9801841at2"/>
<dbReference type="EMBL" id="SLZU01000039">
    <property type="protein sequence ID" value="TCS52249.1"/>
    <property type="molecule type" value="Genomic_DNA"/>
</dbReference>
<sequence length="576" mass="63798">MAKDGFTPNALAVQLGQFSQAGLKGQRNQDFFGATVPDGSALRLKGVTVAIADGISPSPVSHEAAEIAVKSLMTDYYATTDAWGVQTAASNVISATNSWLYGLNRRSMPERAELGHICTLSALILKGHTAHILHVGDSRVWRITGSSLEPLTNDHVTPVPGSRPQLSRGLGLNQHIAVDYRELRVQPGDVFLLTTDGVHEYWQPKDVLTTIESASTLDDAAATIAEACRNAGSHDDLTVQIVRVEALPESEQLTDLVPDNLPLLPLPEPGTSLDGFRIVRKIHENNRSHIFLAIAPDGKKVALKMPASETKSDPAQLRRFLMEEWIARRLSSPHVLRAAEAPEQRSGLYVLTEFIEGQTLRQWMRDNPHPTIKEVRDLAHQMILGLRAFHRKDMLHQDFRPENLMIDSDGTVKIIDLGSTRVQGVEEGQARPDDAILGTLQYTAPEYFVGDPPGPYSDQFSLGVVIYEMLTGRLPYGADAARVSNRRDRARLRYRPAVDAENAVPYWIDDTLRRATHPLGHRRFTALSEMDRALTVPSPGSRSHARRPLAERDPVRFWQTISAVLFLIVLILLARL</sequence>
<gene>
    <name evidence="9" type="ORF">EDD52_1399</name>
</gene>
<dbReference type="SMART" id="SM00331">
    <property type="entry name" value="PP2C_SIG"/>
    <property type="match status" value="1"/>
</dbReference>
<dbReference type="RefSeq" id="WP_132248858.1">
    <property type="nucleotide sequence ID" value="NZ_SLZU01000039.1"/>
</dbReference>
<dbReference type="CDD" id="cd00143">
    <property type="entry name" value="PP2Cc"/>
    <property type="match status" value="1"/>
</dbReference>
<feature type="domain" description="Protein kinase" evidence="7">
    <location>
        <begin position="276"/>
        <end position="556"/>
    </location>
</feature>
<evidence type="ECO:0000256" key="6">
    <source>
        <dbReference type="SAM" id="Phobius"/>
    </source>
</evidence>
<comment type="caution">
    <text evidence="9">The sequence shown here is derived from an EMBL/GenBank/DDBJ whole genome shotgun (WGS) entry which is preliminary data.</text>
</comment>
<dbReference type="Proteomes" id="UP000295696">
    <property type="component" value="Unassembled WGS sequence"/>
</dbReference>
<dbReference type="PROSITE" id="PS51746">
    <property type="entry name" value="PPM_2"/>
    <property type="match status" value="1"/>
</dbReference>
<evidence type="ECO:0000256" key="1">
    <source>
        <dbReference type="ARBA" id="ARBA00022527"/>
    </source>
</evidence>
<dbReference type="InterPro" id="IPR008266">
    <property type="entry name" value="Tyr_kinase_AS"/>
</dbReference>
<evidence type="ECO:0000313" key="9">
    <source>
        <dbReference type="EMBL" id="TCS52249.1"/>
    </source>
</evidence>
<keyword evidence="10" id="KW-1185">Reference proteome</keyword>
<evidence type="ECO:0000256" key="4">
    <source>
        <dbReference type="ARBA" id="ARBA00022777"/>
    </source>
</evidence>
<evidence type="ECO:0000256" key="2">
    <source>
        <dbReference type="ARBA" id="ARBA00022679"/>
    </source>
</evidence>
<evidence type="ECO:0000256" key="3">
    <source>
        <dbReference type="ARBA" id="ARBA00022741"/>
    </source>
</evidence>
<name>A0A4V2ULT6_9RHOB</name>
<keyword evidence="3" id="KW-0547">Nucleotide-binding</keyword>
<dbReference type="Pfam" id="PF00069">
    <property type="entry name" value="Pkinase"/>
    <property type="match status" value="1"/>
</dbReference>
<dbReference type="GO" id="GO:0005524">
    <property type="term" value="F:ATP binding"/>
    <property type="evidence" value="ECO:0007669"/>
    <property type="project" value="UniProtKB-KW"/>
</dbReference>
<keyword evidence="6" id="KW-0472">Membrane</keyword>
<dbReference type="Gene3D" id="1.10.510.10">
    <property type="entry name" value="Transferase(Phosphotransferase) domain 1"/>
    <property type="match status" value="1"/>
</dbReference>
<dbReference type="PROSITE" id="PS50011">
    <property type="entry name" value="PROTEIN_KINASE_DOM"/>
    <property type="match status" value="1"/>
</dbReference>
<keyword evidence="2" id="KW-0808">Transferase</keyword>
<organism evidence="9 10">
    <name type="scientific">Primorskyibacter sedentarius</name>
    <dbReference type="NCBI Taxonomy" id="745311"/>
    <lineage>
        <taxon>Bacteria</taxon>
        <taxon>Pseudomonadati</taxon>
        <taxon>Pseudomonadota</taxon>
        <taxon>Alphaproteobacteria</taxon>
        <taxon>Rhodobacterales</taxon>
        <taxon>Roseobacteraceae</taxon>
        <taxon>Primorskyibacter</taxon>
    </lineage>
</organism>
<proteinExistence type="predicted"/>
<dbReference type="GO" id="GO:0004674">
    <property type="term" value="F:protein serine/threonine kinase activity"/>
    <property type="evidence" value="ECO:0007669"/>
    <property type="project" value="UniProtKB-KW"/>
</dbReference>
<protein>
    <submittedName>
        <fullName evidence="9">Serine/threonine protein kinase</fullName>
    </submittedName>
</protein>
<dbReference type="Gene3D" id="3.30.200.20">
    <property type="entry name" value="Phosphorylase Kinase, domain 1"/>
    <property type="match status" value="1"/>
</dbReference>
<dbReference type="SUPFAM" id="SSF81606">
    <property type="entry name" value="PP2C-like"/>
    <property type="match status" value="1"/>
</dbReference>
<feature type="domain" description="PPM-type phosphatase" evidence="8">
    <location>
        <begin position="14"/>
        <end position="244"/>
    </location>
</feature>
<accession>A0A4V2ULT6</accession>
<dbReference type="PANTHER" id="PTHR24351">
    <property type="entry name" value="RIBOSOMAL PROTEIN S6 KINASE"/>
    <property type="match status" value="1"/>
</dbReference>
<dbReference type="SUPFAM" id="SSF56112">
    <property type="entry name" value="Protein kinase-like (PK-like)"/>
    <property type="match status" value="1"/>
</dbReference>
<dbReference type="InterPro" id="IPR036457">
    <property type="entry name" value="PPM-type-like_dom_sf"/>
</dbReference>
<dbReference type="InterPro" id="IPR001932">
    <property type="entry name" value="PPM-type_phosphatase-like_dom"/>
</dbReference>
<dbReference type="PROSITE" id="PS00109">
    <property type="entry name" value="PROTEIN_KINASE_TYR"/>
    <property type="match status" value="1"/>
</dbReference>
<dbReference type="Pfam" id="PF13672">
    <property type="entry name" value="PP2C_2"/>
    <property type="match status" value="1"/>
</dbReference>
<dbReference type="InterPro" id="IPR011009">
    <property type="entry name" value="Kinase-like_dom_sf"/>
</dbReference>
<feature type="transmembrane region" description="Helical" evidence="6">
    <location>
        <begin position="557"/>
        <end position="574"/>
    </location>
</feature>
<dbReference type="SMART" id="SM00332">
    <property type="entry name" value="PP2Cc"/>
    <property type="match status" value="1"/>
</dbReference>
<evidence type="ECO:0000259" key="7">
    <source>
        <dbReference type="PROSITE" id="PS50011"/>
    </source>
</evidence>
<keyword evidence="6" id="KW-1133">Transmembrane helix</keyword>
<keyword evidence="4 9" id="KW-0418">Kinase</keyword>
<dbReference type="Gene3D" id="3.60.40.10">
    <property type="entry name" value="PPM-type phosphatase domain"/>
    <property type="match status" value="1"/>
</dbReference>
<evidence type="ECO:0000313" key="10">
    <source>
        <dbReference type="Proteomes" id="UP000295696"/>
    </source>
</evidence>
<dbReference type="CDD" id="cd14014">
    <property type="entry name" value="STKc_PknB_like"/>
    <property type="match status" value="1"/>
</dbReference>
<dbReference type="InterPro" id="IPR000719">
    <property type="entry name" value="Prot_kinase_dom"/>
</dbReference>
<keyword evidence="5" id="KW-0067">ATP-binding</keyword>